<evidence type="ECO:0000256" key="1">
    <source>
        <dbReference type="SAM" id="Phobius"/>
    </source>
</evidence>
<keyword evidence="1" id="KW-0812">Transmembrane</keyword>
<dbReference type="AlphaFoldDB" id="A0A562LAX2"/>
<reference evidence="3 4" key="1">
    <citation type="journal article" date="2015" name="Stand. Genomic Sci.">
        <title>Genomic Encyclopedia of Bacterial and Archaeal Type Strains, Phase III: the genomes of soil and plant-associated and newly described type strains.</title>
        <authorList>
            <person name="Whitman W.B."/>
            <person name="Woyke T."/>
            <person name="Klenk H.P."/>
            <person name="Zhou Y."/>
            <person name="Lilburn T.G."/>
            <person name="Beck B.J."/>
            <person name="De Vos P."/>
            <person name="Vandamme P."/>
            <person name="Eisen J.A."/>
            <person name="Garrity G."/>
            <person name="Hugenholtz P."/>
            <person name="Kyrpides N.C."/>
        </authorList>
    </citation>
    <scope>NUCLEOTIDE SEQUENCE [LARGE SCALE GENOMIC DNA]</scope>
    <source>
        <strain evidence="3 4">CGMCC 1.10821</strain>
    </source>
</reference>
<evidence type="ECO:0000313" key="4">
    <source>
        <dbReference type="Proteomes" id="UP000315167"/>
    </source>
</evidence>
<proteinExistence type="predicted"/>
<dbReference type="Gene3D" id="3.30.1380.10">
    <property type="match status" value="1"/>
</dbReference>
<gene>
    <name evidence="3" type="ORF">IP90_00894</name>
</gene>
<dbReference type="InterPro" id="IPR039561">
    <property type="entry name" value="Peptidase_M15C"/>
</dbReference>
<dbReference type="GO" id="GO:0008233">
    <property type="term" value="F:peptidase activity"/>
    <property type="evidence" value="ECO:0007669"/>
    <property type="project" value="InterPro"/>
</dbReference>
<dbReference type="SUPFAM" id="SSF55166">
    <property type="entry name" value="Hedgehog/DD-peptidase"/>
    <property type="match status" value="1"/>
</dbReference>
<name>A0A562LAX2_9GAMM</name>
<organism evidence="3 4">
    <name type="scientific">Luteimonas cucumeris</name>
    <dbReference type="NCBI Taxonomy" id="985012"/>
    <lineage>
        <taxon>Bacteria</taxon>
        <taxon>Pseudomonadati</taxon>
        <taxon>Pseudomonadota</taxon>
        <taxon>Gammaproteobacteria</taxon>
        <taxon>Lysobacterales</taxon>
        <taxon>Lysobacteraceae</taxon>
        <taxon>Luteimonas</taxon>
    </lineage>
</organism>
<keyword evidence="4" id="KW-1185">Reference proteome</keyword>
<keyword evidence="1" id="KW-1133">Transmembrane helix</keyword>
<dbReference type="CDD" id="cd14845">
    <property type="entry name" value="L-Ala-D-Glu_peptidase_like"/>
    <property type="match status" value="1"/>
</dbReference>
<feature type="domain" description="Peptidase M15C" evidence="2">
    <location>
        <begin position="217"/>
        <end position="279"/>
    </location>
</feature>
<protein>
    <submittedName>
        <fullName evidence="3">Peptidoglycan L-alanyl-D-glutamate endopeptidase CwlK</fullName>
    </submittedName>
</protein>
<comment type="caution">
    <text evidence="3">The sequence shown here is derived from an EMBL/GenBank/DDBJ whole genome shotgun (WGS) entry which is preliminary data.</text>
</comment>
<dbReference type="EMBL" id="VLKN01000002">
    <property type="protein sequence ID" value="TWI04758.1"/>
    <property type="molecule type" value="Genomic_DNA"/>
</dbReference>
<dbReference type="InterPro" id="IPR009045">
    <property type="entry name" value="Zn_M74/Hedgehog-like"/>
</dbReference>
<evidence type="ECO:0000313" key="3">
    <source>
        <dbReference type="EMBL" id="TWI04758.1"/>
    </source>
</evidence>
<accession>A0A562LAX2</accession>
<feature type="transmembrane region" description="Helical" evidence="1">
    <location>
        <begin position="78"/>
        <end position="97"/>
    </location>
</feature>
<sequence length="294" mass="32592">MVAICMAVFFTTVALLAWLIFFPVARTRIGGWCARNHHAVVAGLSRIATRAASQANGSSAMVLHAGGALGQRLYRQRYLLLGTLLLTGLPSWLILHFRQQVALDGFDPPEVAAASTQIIELMRGERLVPPPPLPPEVFVVAQATRAQLGAQAVIPEKIASADRRWNLIDPDLQQRVLAIYRIMREQHGYEMALVEGYRSPERQAELAREGKATRAGPGQSCHQYGLAVDSAPLRDGKLQWDMADPWTRRGYALYGQLAQQAGLRWGGTWKKLKDYVHVETEHACRNARRAAGRL</sequence>
<dbReference type="Pfam" id="PF13539">
    <property type="entry name" value="Peptidase_M15_4"/>
    <property type="match status" value="1"/>
</dbReference>
<dbReference type="Proteomes" id="UP000315167">
    <property type="component" value="Unassembled WGS sequence"/>
</dbReference>
<feature type="transmembrane region" description="Helical" evidence="1">
    <location>
        <begin position="6"/>
        <end position="25"/>
    </location>
</feature>
<evidence type="ECO:0000259" key="2">
    <source>
        <dbReference type="Pfam" id="PF13539"/>
    </source>
</evidence>
<keyword evidence="1" id="KW-0472">Membrane</keyword>